<dbReference type="PANTHER" id="PTHR30026">
    <property type="entry name" value="OUTER MEMBRANE PROTEIN TOLC"/>
    <property type="match status" value="1"/>
</dbReference>
<dbReference type="Pfam" id="PF02321">
    <property type="entry name" value="OEP"/>
    <property type="match status" value="2"/>
</dbReference>
<protein>
    <recommendedName>
        <fullName evidence="13">Outer membrane protein TolC</fullName>
    </recommendedName>
</protein>
<feature type="signal peptide" evidence="10">
    <location>
        <begin position="1"/>
        <end position="25"/>
    </location>
</feature>
<gene>
    <name evidence="11" type="ORF">AN618_14960</name>
</gene>
<organism evidence="11 12">
    <name type="scientific">Fervidicola ferrireducens</name>
    <dbReference type="NCBI Taxonomy" id="520764"/>
    <lineage>
        <taxon>Bacteria</taxon>
        <taxon>Bacillati</taxon>
        <taxon>Bacillota</taxon>
        <taxon>Clostridia</taxon>
        <taxon>Thermosediminibacterales</taxon>
        <taxon>Thermosediminibacteraceae</taxon>
        <taxon>Fervidicola</taxon>
    </lineage>
</organism>
<accession>A0A140L841</accession>
<evidence type="ECO:0000256" key="5">
    <source>
        <dbReference type="ARBA" id="ARBA00022692"/>
    </source>
</evidence>
<dbReference type="GO" id="GO:0015288">
    <property type="term" value="F:porin activity"/>
    <property type="evidence" value="ECO:0007669"/>
    <property type="project" value="TreeGrafter"/>
</dbReference>
<dbReference type="InterPro" id="IPR051906">
    <property type="entry name" value="TolC-like"/>
</dbReference>
<dbReference type="SUPFAM" id="SSF56954">
    <property type="entry name" value="Outer membrane efflux proteins (OEP)"/>
    <property type="match status" value="1"/>
</dbReference>
<dbReference type="GO" id="GO:1990281">
    <property type="term" value="C:efflux pump complex"/>
    <property type="evidence" value="ECO:0007669"/>
    <property type="project" value="TreeGrafter"/>
</dbReference>
<comment type="similarity">
    <text evidence="2">Belongs to the outer membrane factor (OMF) (TC 1.B.17) family.</text>
</comment>
<sequence>MKKMKRLLVVAAIFALSLLAASSGAGGTSAEEPLKLTLQEAVEIALKNNPAIGLSELAVEKASLKKEQIEYRERKAEEAAEEFKDLMRKIREQETQITAPEGSTQEGNISGNSSTEGFTEMGYPNIPMPGDFEYEYSMELGKKAADMELKLAQLGVEAAKRNIRFGVEAAYYAALSARDKVEIARESLERAKEMERIAKALYENGSATKKDLLDAQVKVSTAEAELKKAEVEMEKAYIDLKKLLKLDMARQIELSESSEFKAVEKNVELEQLLAKARENRIDLVQAREQLELARLDFDMTKKVYPSNTFHYKEKEYALKQAELNYQDVESKIEQEVRKAYLDYTAVSANLPILEKSLEMAEESYRIAKLSYEAGLIRSVDLSQAEEAVKQVRLQKAGAIYAYNLAALYLDNVIYMSISK</sequence>
<dbReference type="InterPro" id="IPR003423">
    <property type="entry name" value="OMP_efflux"/>
</dbReference>
<name>A0A140L841_9FIRM</name>
<comment type="caution">
    <text evidence="11">The sequence shown here is derived from an EMBL/GenBank/DDBJ whole genome shotgun (WGS) entry which is preliminary data.</text>
</comment>
<evidence type="ECO:0000256" key="1">
    <source>
        <dbReference type="ARBA" id="ARBA00004442"/>
    </source>
</evidence>
<feature type="region of interest" description="Disordered" evidence="9">
    <location>
        <begin position="95"/>
        <end position="115"/>
    </location>
</feature>
<dbReference type="GO" id="GO:0015562">
    <property type="term" value="F:efflux transmembrane transporter activity"/>
    <property type="evidence" value="ECO:0007669"/>
    <property type="project" value="InterPro"/>
</dbReference>
<evidence type="ECO:0000256" key="6">
    <source>
        <dbReference type="ARBA" id="ARBA00023136"/>
    </source>
</evidence>
<dbReference type="STRING" id="520764.AN618_14960"/>
<evidence type="ECO:0008006" key="13">
    <source>
        <dbReference type="Google" id="ProtNLM"/>
    </source>
</evidence>
<dbReference type="InParanoid" id="A0A140L841"/>
<dbReference type="EMBL" id="LOED01000017">
    <property type="protein sequence ID" value="KXG76716.1"/>
    <property type="molecule type" value="Genomic_DNA"/>
</dbReference>
<keyword evidence="10" id="KW-0732">Signal</keyword>
<feature type="chain" id="PRO_5038740715" description="Outer membrane protein TolC" evidence="10">
    <location>
        <begin position="26"/>
        <end position="419"/>
    </location>
</feature>
<keyword evidence="3" id="KW-0813">Transport</keyword>
<dbReference type="AlphaFoldDB" id="A0A140L841"/>
<evidence type="ECO:0000256" key="10">
    <source>
        <dbReference type="SAM" id="SignalP"/>
    </source>
</evidence>
<keyword evidence="8" id="KW-0175">Coiled coil</keyword>
<evidence type="ECO:0000256" key="4">
    <source>
        <dbReference type="ARBA" id="ARBA00022452"/>
    </source>
</evidence>
<dbReference type="Proteomes" id="UP000070427">
    <property type="component" value="Unassembled WGS sequence"/>
</dbReference>
<evidence type="ECO:0000256" key="3">
    <source>
        <dbReference type="ARBA" id="ARBA00022448"/>
    </source>
</evidence>
<evidence type="ECO:0000256" key="8">
    <source>
        <dbReference type="SAM" id="Coils"/>
    </source>
</evidence>
<dbReference type="GO" id="GO:0009279">
    <property type="term" value="C:cell outer membrane"/>
    <property type="evidence" value="ECO:0007669"/>
    <property type="project" value="UniProtKB-SubCell"/>
</dbReference>
<keyword evidence="7" id="KW-0998">Cell outer membrane</keyword>
<dbReference type="PANTHER" id="PTHR30026:SF20">
    <property type="entry name" value="OUTER MEMBRANE PROTEIN TOLC"/>
    <property type="match status" value="1"/>
</dbReference>
<evidence type="ECO:0000256" key="9">
    <source>
        <dbReference type="SAM" id="MobiDB-lite"/>
    </source>
</evidence>
<dbReference type="Gene3D" id="1.20.1600.10">
    <property type="entry name" value="Outer membrane efflux proteins (OEP)"/>
    <property type="match status" value="2"/>
</dbReference>
<keyword evidence="12" id="KW-1185">Reference proteome</keyword>
<comment type="subcellular location">
    <subcellularLocation>
        <location evidence="1">Cell outer membrane</location>
    </subcellularLocation>
</comment>
<evidence type="ECO:0000256" key="2">
    <source>
        <dbReference type="ARBA" id="ARBA00007613"/>
    </source>
</evidence>
<keyword evidence="5" id="KW-0812">Transmembrane</keyword>
<proteinExistence type="inferred from homology"/>
<evidence type="ECO:0000256" key="7">
    <source>
        <dbReference type="ARBA" id="ARBA00023237"/>
    </source>
</evidence>
<evidence type="ECO:0000313" key="12">
    <source>
        <dbReference type="Proteomes" id="UP000070427"/>
    </source>
</evidence>
<evidence type="ECO:0000313" key="11">
    <source>
        <dbReference type="EMBL" id="KXG76716.1"/>
    </source>
</evidence>
<reference evidence="11 12" key="1">
    <citation type="submission" date="2015-12" db="EMBL/GenBank/DDBJ databases">
        <title>Draft genome sequnece of Fervidicola ferrireducens strain Y170.</title>
        <authorList>
            <person name="Patel B.K."/>
        </authorList>
    </citation>
    <scope>NUCLEOTIDE SEQUENCE [LARGE SCALE GENOMIC DNA]</scope>
    <source>
        <strain evidence="11 12">Y170</strain>
    </source>
</reference>
<keyword evidence="6" id="KW-0472">Membrane</keyword>
<keyword evidence="4" id="KW-1134">Transmembrane beta strand</keyword>
<feature type="coiled-coil region" evidence="8">
    <location>
        <begin position="174"/>
        <end position="338"/>
    </location>
</feature>
<dbReference type="OrthoDB" id="1727243at2"/>